<evidence type="ECO:0000313" key="1">
    <source>
        <dbReference type="EMBL" id="KXT67650.1"/>
    </source>
</evidence>
<comment type="caution">
    <text evidence="1">The sequence shown here is derived from an EMBL/GenBank/DDBJ whole genome shotgun (WGS) entry which is preliminary data.</text>
</comment>
<proteinExistence type="predicted"/>
<dbReference type="EMBL" id="LQOF01000288">
    <property type="protein sequence ID" value="KXT67650.1"/>
    <property type="molecule type" value="Genomic_DNA"/>
</dbReference>
<sequence length="83" mass="10050">MIEIRLDDELLLYQDDLREALLETIDELVNDESMTLAKTYKTYRHYSDEDLIEEIQELTDKRLTIIFNFPLDYRVDVKQHILD</sequence>
<dbReference type="AlphaFoldDB" id="A0A139MV77"/>
<protein>
    <submittedName>
        <fullName evidence="1">Uncharacterized protein</fullName>
    </submittedName>
</protein>
<name>A0A139MV77_9STRE</name>
<evidence type="ECO:0000313" key="2">
    <source>
        <dbReference type="Proteomes" id="UP000070198"/>
    </source>
</evidence>
<gene>
    <name evidence="1" type="ORF">SGADD02_01286</name>
</gene>
<dbReference type="PATRIC" id="fig|315405.11.peg.1532"/>
<reference evidence="1 2" key="1">
    <citation type="submission" date="2016-01" db="EMBL/GenBank/DDBJ databases">
        <title>Highly variable Streptococcus oralis are common among viridans streptococci isolated from primates.</title>
        <authorList>
            <person name="Denapaite D."/>
            <person name="Rieger M."/>
            <person name="Koendgen S."/>
            <person name="Brueckner R."/>
            <person name="Ochigava I."/>
            <person name="Kappeler P."/>
            <person name="Maetz-Rensing K."/>
            <person name="Leendertz F."/>
            <person name="Hakenbeck R."/>
        </authorList>
    </citation>
    <scope>NUCLEOTIDE SEQUENCE [LARGE SCALE GENOMIC DNA]</scope>
    <source>
        <strain evidence="1 2">DD02</strain>
    </source>
</reference>
<accession>A0A139MV77</accession>
<organism evidence="1 2">
    <name type="scientific">Streptococcus gallolyticus</name>
    <dbReference type="NCBI Taxonomy" id="315405"/>
    <lineage>
        <taxon>Bacteria</taxon>
        <taxon>Bacillati</taxon>
        <taxon>Bacillota</taxon>
        <taxon>Bacilli</taxon>
        <taxon>Lactobacillales</taxon>
        <taxon>Streptococcaceae</taxon>
        <taxon>Streptococcus</taxon>
    </lineage>
</organism>
<dbReference type="Proteomes" id="UP000070198">
    <property type="component" value="Unassembled WGS sequence"/>
</dbReference>
<dbReference type="RefSeq" id="WP_061458790.1">
    <property type="nucleotide sequence ID" value="NZ_KQ968748.1"/>
</dbReference>